<protein>
    <recommendedName>
        <fullName evidence="6">Prenylcysteine lyase domain-containing protein</fullName>
    </recommendedName>
</protein>
<dbReference type="KEGG" id="vcn:VOLCADRAFT_96741"/>
<dbReference type="Pfam" id="PF07156">
    <property type="entry name" value="Prenylcys_lyase"/>
    <property type="match status" value="1"/>
</dbReference>
<dbReference type="PANTHER" id="PTHR15944:SF0">
    <property type="entry name" value="PRENYLCYSTEINE LYASE DOMAIN-CONTAINING PROTEIN"/>
    <property type="match status" value="1"/>
</dbReference>
<dbReference type="GO" id="GO:0030327">
    <property type="term" value="P:prenylated protein catabolic process"/>
    <property type="evidence" value="ECO:0007669"/>
    <property type="project" value="TreeGrafter"/>
</dbReference>
<dbReference type="AlphaFoldDB" id="D8UAX5"/>
<keyword evidence="3" id="KW-0274">FAD</keyword>
<accession>D8UAX5</accession>
<dbReference type="STRING" id="3068.D8UAX5"/>
<proteinExistence type="predicted"/>
<evidence type="ECO:0000313" key="7">
    <source>
        <dbReference type="EMBL" id="EFJ43010.1"/>
    </source>
</evidence>
<keyword evidence="5" id="KW-0325">Glycoprotein</keyword>
<dbReference type="InterPro" id="IPR017046">
    <property type="entry name" value="Prenylcysteine_Oxase1"/>
</dbReference>
<dbReference type="GeneID" id="9614590"/>
<evidence type="ECO:0000256" key="2">
    <source>
        <dbReference type="ARBA" id="ARBA00022630"/>
    </source>
</evidence>
<dbReference type="OrthoDB" id="437369at2759"/>
<dbReference type="InterPro" id="IPR010795">
    <property type="entry name" value="Prenylcys_lyase"/>
</dbReference>
<dbReference type="GO" id="GO:0030328">
    <property type="term" value="P:prenylcysteine catabolic process"/>
    <property type="evidence" value="ECO:0007669"/>
    <property type="project" value="InterPro"/>
</dbReference>
<dbReference type="GO" id="GO:0001735">
    <property type="term" value="F:prenylcysteine oxidase activity"/>
    <property type="evidence" value="ECO:0007669"/>
    <property type="project" value="InterPro"/>
</dbReference>
<evidence type="ECO:0000256" key="4">
    <source>
        <dbReference type="ARBA" id="ARBA00023002"/>
    </source>
</evidence>
<reference evidence="7 8" key="1">
    <citation type="journal article" date="2010" name="Science">
        <title>Genomic analysis of organismal complexity in the multicellular green alga Volvox carteri.</title>
        <authorList>
            <person name="Prochnik S.E."/>
            <person name="Umen J."/>
            <person name="Nedelcu A.M."/>
            <person name="Hallmann A."/>
            <person name="Miller S.M."/>
            <person name="Nishii I."/>
            <person name="Ferris P."/>
            <person name="Kuo A."/>
            <person name="Mitros T."/>
            <person name="Fritz-Laylin L.K."/>
            <person name="Hellsten U."/>
            <person name="Chapman J."/>
            <person name="Simakov O."/>
            <person name="Rensing S.A."/>
            <person name="Terry A."/>
            <person name="Pangilinan J."/>
            <person name="Kapitonov V."/>
            <person name="Jurka J."/>
            <person name="Salamov A."/>
            <person name="Shapiro H."/>
            <person name="Schmutz J."/>
            <person name="Grimwood J."/>
            <person name="Lindquist E."/>
            <person name="Lucas S."/>
            <person name="Grigoriev I.V."/>
            <person name="Schmitt R."/>
            <person name="Kirk D."/>
            <person name="Rokhsar D.S."/>
        </authorList>
    </citation>
    <scope>NUCLEOTIDE SEQUENCE [LARGE SCALE GENOMIC DNA]</scope>
    <source>
        <strain evidence="8">f. Nagariensis / Eve</strain>
    </source>
</reference>
<name>D8UAX5_VOLCA</name>
<comment type="cofactor">
    <cofactor evidence="1">
        <name>FAD</name>
        <dbReference type="ChEBI" id="CHEBI:57692"/>
    </cofactor>
</comment>
<evidence type="ECO:0000313" key="8">
    <source>
        <dbReference type="Proteomes" id="UP000001058"/>
    </source>
</evidence>
<keyword evidence="2" id="KW-0285">Flavoprotein</keyword>
<evidence type="ECO:0000256" key="5">
    <source>
        <dbReference type="ARBA" id="ARBA00023180"/>
    </source>
</evidence>
<organism evidence="8">
    <name type="scientific">Volvox carteri f. nagariensis</name>
    <dbReference type="NCBI Taxonomy" id="3068"/>
    <lineage>
        <taxon>Eukaryota</taxon>
        <taxon>Viridiplantae</taxon>
        <taxon>Chlorophyta</taxon>
        <taxon>core chlorophytes</taxon>
        <taxon>Chlorophyceae</taxon>
        <taxon>CS clade</taxon>
        <taxon>Chlamydomonadales</taxon>
        <taxon>Volvocaceae</taxon>
        <taxon>Volvox</taxon>
    </lineage>
</organism>
<dbReference type="PANTHER" id="PTHR15944">
    <property type="entry name" value="FARNESYLCYSTEINE LYASE"/>
    <property type="match status" value="1"/>
</dbReference>
<dbReference type="InParanoid" id="D8UAX5"/>
<evidence type="ECO:0000256" key="1">
    <source>
        <dbReference type="ARBA" id="ARBA00001974"/>
    </source>
</evidence>
<dbReference type="RefSeq" id="XP_002955809.1">
    <property type="nucleotide sequence ID" value="XM_002955763.1"/>
</dbReference>
<keyword evidence="4" id="KW-0560">Oxidoreductase</keyword>
<evidence type="ECO:0000256" key="3">
    <source>
        <dbReference type="ARBA" id="ARBA00022827"/>
    </source>
</evidence>
<keyword evidence="8" id="KW-1185">Reference proteome</keyword>
<evidence type="ECO:0000259" key="6">
    <source>
        <dbReference type="Pfam" id="PF07156"/>
    </source>
</evidence>
<feature type="domain" description="Prenylcysteine lyase" evidence="6">
    <location>
        <begin position="10"/>
        <end position="104"/>
    </location>
</feature>
<sequence>MVFFSNSQPPTANRSKIFSREELPQQLLSDLFESDPGSVQPRVLYSRRWHAYPRFRPPEHFSPFVLAPGLLYGNALEPAASAMEMAAIAAHNSAALVVRHLAELYGAADAAAALAVQAQGQYQEQ</sequence>
<dbReference type="Proteomes" id="UP000001058">
    <property type="component" value="Unassembled WGS sequence"/>
</dbReference>
<dbReference type="EMBL" id="GL378376">
    <property type="protein sequence ID" value="EFJ43010.1"/>
    <property type="molecule type" value="Genomic_DNA"/>
</dbReference>
<gene>
    <name evidence="7" type="ORF">VOLCADRAFT_96741</name>
</gene>